<comment type="caution">
    <text evidence="5">The sequence shown here is derived from an EMBL/GenBank/DDBJ whole genome shotgun (WGS) entry which is preliminary data.</text>
</comment>
<evidence type="ECO:0000313" key="6">
    <source>
        <dbReference type="Proteomes" id="UP001266357"/>
    </source>
</evidence>
<dbReference type="CDD" id="cd06127">
    <property type="entry name" value="DEDDh"/>
    <property type="match status" value="1"/>
</dbReference>
<dbReference type="InterPro" id="IPR013520">
    <property type="entry name" value="Ribonucl_H"/>
</dbReference>
<dbReference type="InterPro" id="IPR012337">
    <property type="entry name" value="RNaseH-like_sf"/>
</dbReference>
<dbReference type="InterPro" id="IPR036397">
    <property type="entry name" value="RNaseH_sf"/>
</dbReference>
<dbReference type="GO" id="GO:0004527">
    <property type="term" value="F:exonuclease activity"/>
    <property type="evidence" value="ECO:0007669"/>
    <property type="project" value="UniProtKB-KW"/>
</dbReference>
<gene>
    <name evidence="5" type="ORF">RM573_11345</name>
</gene>
<dbReference type="Pfam" id="PF00929">
    <property type="entry name" value="RNase_T"/>
    <property type="match status" value="1"/>
</dbReference>
<evidence type="ECO:0000313" key="5">
    <source>
        <dbReference type="EMBL" id="MDT0604189.1"/>
    </source>
</evidence>
<dbReference type="SMART" id="SM00479">
    <property type="entry name" value="EXOIII"/>
    <property type="match status" value="1"/>
</dbReference>
<keyword evidence="6" id="KW-1185">Reference proteome</keyword>
<evidence type="ECO:0000256" key="1">
    <source>
        <dbReference type="ARBA" id="ARBA00022722"/>
    </source>
</evidence>
<name>A0ABU3A1Y8_9GAMM</name>
<accession>A0ABU3A1Y8</accession>
<dbReference type="PANTHER" id="PTHR30231">
    <property type="entry name" value="DNA POLYMERASE III SUBUNIT EPSILON"/>
    <property type="match status" value="1"/>
</dbReference>
<reference evidence="5 6" key="1">
    <citation type="submission" date="2023-09" db="EMBL/GenBank/DDBJ databases">
        <authorList>
            <person name="Rey-Velasco X."/>
        </authorList>
    </citation>
    <scope>NUCLEOTIDE SEQUENCE [LARGE SCALE GENOMIC DNA]</scope>
    <source>
        <strain evidence="5 6">W431</strain>
    </source>
</reference>
<feature type="domain" description="Exonuclease" evidence="4">
    <location>
        <begin position="49"/>
        <end position="223"/>
    </location>
</feature>
<keyword evidence="1" id="KW-0540">Nuclease</keyword>
<dbReference type="RefSeq" id="WP_311581744.1">
    <property type="nucleotide sequence ID" value="NZ_JAVRIF010000005.1"/>
</dbReference>
<keyword evidence="2" id="KW-0378">Hydrolase</keyword>
<dbReference type="Proteomes" id="UP001266357">
    <property type="component" value="Unassembled WGS sequence"/>
</dbReference>
<organism evidence="5 6">
    <name type="scientific">Thalassotalea castellviae</name>
    <dbReference type="NCBI Taxonomy" id="3075612"/>
    <lineage>
        <taxon>Bacteria</taxon>
        <taxon>Pseudomonadati</taxon>
        <taxon>Pseudomonadota</taxon>
        <taxon>Gammaproteobacteria</taxon>
        <taxon>Alteromonadales</taxon>
        <taxon>Colwelliaceae</taxon>
        <taxon>Thalassotalea</taxon>
    </lineage>
</organism>
<sequence>MLRHHLLFKWLIGYEIERKRNLLLAPEGPLKDFLSVPFPDVNSAFQAVNILAVDFETTGLDAVQDKLLSVGFVDMSQQQIKLNTCYHQIINTKQKLKADNVVIHQITDQQQQQGQPLEVVVEALLKALAGKVMLVHYARIEREFLQQACLELYGLAPSFPIIDTLAIAKRRLDKKDVAYDPSELRLGALRKRHHLPQYFAHNALNDAIATAELLLAQTCNYSNKTRLKEFLL</sequence>
<protein>
    <submittedName>
        <fullName evidence="5">Exonuclease domain-containing protein</fullName>
    </submittedName>
</protein>
<proteinExistence type="predicted"/>
<dbReference type="SUPFAM" id="SSF53098">
    <property type="entry name" value="Ribonuclease H-like"/>
    <property type="match status" value="1"/>
</dbReference>
<evidence type="ECO:0000256" key="2">
    <source>
        <dbReference type="ARBA" id="ARBA00022801"/>
    </source>
</evidence>
<keyword evidence="3 5" id="KW-0269">Exonuclease</keyword>
<dbReference type="Gene3D" id="3.30.420.10">
    <property type="entry name" value="Ribonuclease H-like superfamily/Ribonuclease H"/>
    <property type="match status" value="1"/>
</dbReference>
<dbReference type="PANTHER" id="PTHR30231:SF4">
    <property type="entry name" value="PROTEIN NEN2"/>
    <property type="match status" value="1"/>
</dbReference>
<dbReference type="EMBL" id="JAVRIF010000005">
    <property type="protein sequence ID" value="MDT0604189.1"/>
    <property type="molecule type" value="Genomic_DNA"/>
</dbReference>
<evidence type="ECO:0000256" key="3">
    <source>
        <dbReference type="ARBA" id="ARBA00022839"/>
    </source>
</evidence>
<evidence type="ECO:0000259" key="4">
    <source>
        <dbReference type="SMART" id="SM00479"/>
    </source>
</evidence>